<evidence type="ECO:0000313" key="1">
    <source>
        <dbReference type="EMBL" id="JAH04708.1"/>
    </source>
</evidence>
<protein>
    <submittedName>
        <fullName evidence="1">Uncharacterized protein</fullName>
    </submittedName>
</protein>
<sequence length="31" mass="3433">MLDPLFLALRKFSLPSIDTDALHSGRTSENS</sequence>
<accession>A0A0E9PLJ1</accession>
<dbReference type="AlphaFoldDB" id="A0A0E9PLJ1"/>
<reference evidence="1" key="2">
    <citation type="journal article" date="2015" name="Fish Shellfish Immunol.">
        <title>Early steps in the European eel (Anguilla anguilla)-Vibrio vulnificus interaction in the gills: Role of the RtxA13 toxin.</title>
        <authorList>
            <person name="Callol A."/>
            <person name="Pajuelo D."/>
            <person name="Ebbesson L."/>
            <person name="Teles M."/>
            <person name="MacKenzie S."/>
            <person name="Amaro C."/>
        </authorList>
    </citation>
    <scope>NUCLEOTIDE SEQUENCE</scope>
</reference>
<proteinExistence type="predicted"/>
<dbReference type="EMBL" id="GBXM01103869">
    <property type="protein sequence ID" value="JAH04708.1"/>
    <property type="molecule type" value="Transcribed_RNA"/>
</dbReference>
<name>A0A0E9PLJ1_ANGAN</name>
<organism evidence="1">
    <name type="scientific">Anguilla anguilla</name>
    <name type="common">European freshwater eel</name>
    <name type="synonym">Muraena anguilla</name>
    <dbReference type="NCBI Taxonomy" id="7936"/>
    <lineage>
        <taxon>Eukaryota</taxon>
        <taxon>Metazoa</taxon>
        <taxon>Chordata</taxon>
        <taxon>Craniata</taxon>
        <taxon>Vertebrata</taxon>
        <taxon>Euteleostomi</taxon>
        <taxon>Actinopterygii</taxon>
        <taxon>Neopterygii</taxon>
        <taxon>Teleostei</taxon>
        <taxon>Anguilliformes</taxon>
        <taxon>Anguillidae</taxon>
        <taxon>Anguilla</taxon>
    </lineage>
</organism>
<reference evidence="1" key="1">
    <citation type="submission" date="2014-11" db="EMBL/GenBank/DDBJ databases">
        <authorList>
            <person name="Amaro Gonzalez C."/>
        </authorList>
    </citation>
    <scope>NUCLEOTIDE SEQUENCE</scope>
</reference>